<accession>A0ABS1YXL0</accession>
<reference evidence="1 2" key="1">
    <citation type="submission" date="2021-01" db="EMBL/GenBank/DDBJ databases">
        <title>Evidence that Capnocytophaga endodontalis is a later homotypic synonym for Capnocytophaga genospecies AHN8471, and request for opinion on proposed recognition of strain AHN8471 as type strain of the species.</title>
        <authorList>
            <person name="Nicholson A.C."/>
            <person name="Hopper C.L."/>
            <person name="Gulvik C.A."/>
            <person name="Mcquiston J.R."/>
            <person name="Lau E.F."/>
        </authorList>
    </citation>
    <scope>NUCLEOTIDE SEQUENCE [LARGE SCALE GENOMIC DNA]</scope>
    <source>
        <strain evidence="1 2">AHN9576</strain>
    </source>
</reference>
<proteinExistence type="predicted"/>
<protein>
    <submittedName>
        <fullName evidence="1">Uncharacterized protein</fullName>
    </submittedName>
</protein>
<organism evidence="1 2">
    <name type="scientific">Capnocytophaga genosp. AHN8471</name>
    <dbReference type="NCBI Taxonomy" id="327574"/>
    <lineage>
        <taxon>Bacteria</taxon>
        <taxon>Pseudomonadati</taxon>
        <taxon>Bacteroidota</taxon>
        <taxon>Flavobacteriia</taxon>
        <taxon>Flavobacteriales</taxon>
        <taxon>Flavobacteriaceae</taxon>
        <taxon>Capnocytophaga</taxon>
    </lineage>
</organism>
<comment type="caution">
    <text evidence="1">The sequence shown here is derived from an EMBL/GenBank/DDBJ whole genome shotgun (WGS) entry which is preliminary data.</text>
</comment>
<gene>
    <name evidence="1" type="ORF">JNB19_09610</name>
</gene>
<dbReference type="RefSeq" id="WP_203093386.1">
    <property type="nucleotide sequence ID" value="NZ_JAESPH010000004.1"/>
</dbReference>
<dbReference type="Proteomes" id="UP000603506">
    <property type="component" value="Unassembled WGS sequence"/>
</dbReference>
<evidence type="ECO:0000313" key="2">
    <source>
        <dbReference type="Proteomes" id="UP000603506"/>
    </source>
</evidence>
<keyword evidence="2" id="KW-1185">Reference proteome</keyword>
<sequence>MAEALISLDLSSVNTNVLLKELGGRLESYYNNSTEIKEWIKAQYLDLVYNDNNDFTFPDEISIIDKEKFDFFYKNYTNITLEQLETLIK</sequence>
<dbReference type="EMBL" id="JAEUAH010000013">
    <property type="protein sequence ID" value="MBM0651002.1"/>
    <property type="molecule type" value="Genomic_DNA"/>
</dbReference>
<evidence type="ECO:0000313" key="1">
    <source>
        <dbReference type="EMBL" id="MBM0651002.1"/>
    </source>
</evidence>
<name>A0ABS1YXL0_9FLAO</name>